<protein>
    <submittedName>
        <fullName evidence="1">Uncharacterized protein</fullName>
    </submittedName>
</protein>
<sequence length="74" mass="8163">MIGPDRVRSLLLYLSYSRGNYGFSASHGQLGRSQSTNKSLAIFETPLVLVVNGVETTLIRSCPYFLSENLHSLS</sequence>
<dbReference type="Proteomes" id="UP000187209">
    <property type="component" value="Unassembled WGS sequence"/>
</dbReference>
<gene>
    <name evidence="1" type="ORF">SteCoe_39700</name>
</gene>
<organism evidence="1 2">
    <name type="scientific">Stentor coeruleus</name>
    <dbReference type="NCBI Taxonomy" id="5963"/>
    <lineage>
        <taxon>Eukaryota</taxon>
        <taxon>Sar</taxon>
        <taxon>Alveolata</taxon>
        <taxon>Ciliophora</taxon>
        <taxon>Postciliodesmatophora</taxon>
        <taxon>Heterotrichea</taxon>
        <taxon>Heterotrichida</taxon>
        <taxon>Stentoridae</taxon>
        <taxon>Stentor</taxon>
    </lineage>
</organism>
<evidence type="ECO:0000313" key="2">
    <source>
        <dbReference type="Proteomes" id="UP000187209"/>
    </source>
</evidence>
<reference evidence="1 2" key="1">
    <citation type="submission" date="2016-11" db="EMBL/GenBank/DDBJ databases">
        <title>The macronuclear genome of Stentor coeruleus: a giant cell with tiny introns.</title>
        <authorList>
            <person name="Slabodnick M."/>
            <person name="Ruby J.G."/>
            <person name="Reiff S.B."/>
            <person name="Swart E.C."/>
            <person name="Gosai S."/>
            <person name="Prabakaran S."/>
            <person name="Witkowska E."/>
            <person name="Larue G.E."/>
            <person name="Fisher S."/>
            <person name="Freeman R.M."/>
            <person name="Gunawardena J."/>
            <person name="Chu W."/>
            <person name="Stover N.A."/>
            <person name="Gregory B.D."/>
            <person name="Nowacki M."/>
            <person name="Derisi J."/>
            <person name="Roy S.W."/>
            <person name="Marshall W.F."/>
            <person name="Sood P."/>
        </authorList>
    </citation>
    <scope>NUCLEOTIDE SEQUENCE [LARGE SCALE GENOMIC DNA]</scope>
    <source>
        <strain evidence="1">WM001</strain>
    </source>
</reference>
<comment type="caution">
    <text evidence="1">The sequence shown here is derived from an EMBL/GenBank/DDBJ whole genome shotgun (WGS) entry which is preliminary data.</text>
</comment>
<proteinExistence type="predicted"/>
<dbReference type="AlphaFoldDB" id="A0A1R2AKM0"/>
<evidence type="ECO:0000313" key="1">
    <source>
        <dbReference type="EMBL" id="OMJ65029.1"/>
    </source>
</evidence>
<name>A0A1R2AKM0_9CILI</name>
<accession>A0A1R2AKM0</accession>
<dbReference type="EMBL" id="MPUH01002543">
    <property type="protein sequence ID" value="OMJ65029.1"/>
    <property type="molecule type" value="Genomic_DNA"/>
</dbReference>
<keyword evidence="2" id="KW-1185">Reference proteome</keyword>